<feature type="compositionally biased region" description="Basic and acidic residues" evidence="1">
    <location>
        <begin position="71"/>
        <end position="87"/>
    </location>
</feature>
<feature type="region of interest" description="Disordered" evidence="1">
    <location>
        <begin position="40"/>
        <end position="95"/>
    </location>
</feature>
<evidence type="ECO:0000256" key="1">
    <source>
        <dbReference type="SAM" id="MobiDB-lite"/>
    </source>
</evidence>
<feature type="transmembrane region" description="Helical" evidence="2">
    <location>
        <begin position="211"/>
        <end position="231"/>
    </location>
</feature>
<accession>A0ABW0X027</accession>
<feature type="transmembrane region" description="Helical" evidence="2">
    <location>
        <begin position="111"/>
        <end position="130"/>
    </location>
</feature>
<reference evidence="4" key="1">
    <citation type="journal article" date="2019" name="Int. J. Syst. Evol. Microbiol.">
        <title>The Global Catalogue of Microorganisms (GCM) 10K type strain sequencing project: providing services to taxonomists for standard genome sequencing and annotation.</title>
        <authorList>
            <consortium name="The Broad Institute Genomics Platform"/>
            <consortium name="The Broad Institute Genome Sequencing Center for Infectious Disease"/>
            <person name="Wu L."/>
            <person name="Ma J."/>
        </authorList>
    </citation>
    <scope>NUCLEOTIDE SEQUENCE [LARGE SCALE GENOMIC DNA]</scope>
    <source>
        <strain evidence="4">CGMCC 4.1437</strain>
    </source>
</reference>
<evidence type="ECO:0000313" key="3">
    <source>
        <dbReference type="EMBL" id="MFC5663801.1"/>
    </source>
</evidence>
<sequence>MPSGTVGRLLLRGLLAGLIAGLVAFVFAYTVGEGPVSDSIAQEQAHSAPAGHHDHDHGGGSGPAAGAAQDTADHDTAAHDTAAHEAADAGDEEEELVSRDLQSTAGLATGVLVYGVAVGGIAALAFCFALGRVGRFGPRATAALVAGAAFVTVYFVPFLKYPANPPAVGNPDTIGKRTALFFLMIVLSVLIGVAAVIIGKRLAPRLGTWNATVAAGAGYAVVMAALALVLPANDDAIPEGFPAALLWDFRLASIGLQVVLWTGFALLFGALSQRVLAPAAPAADRAPVTAPAV</sequence>
<gene>
    <name evidence="3" type="ORF">ACFP3U_12505</name>
</gene>
<feature type="transmembrane region" description="Helical" evidence="2">
    <location>
        <begin position="179"/>
        <end position="199"/>
    </location>
</feature>
<evidence type="ECO:0000256" key="2">
    <source>
        <dbReference type="SAM" id="Phobius"/>
    </source>
</evidence>
<evidence type="ECO:0000313" key="4">
    <source>
        <dbReference type="Proteomes" id="UP001595975"/>
    </source>
</evidence>
<comment type="caution">
    <text evidence="3">The sequence shown here is derived from an EMBL/GenBank/DDBJ whole genome shotgun (WGS) entry which is preliminary data.</text>
</comment>
<keyword evidence="2" id="KW-0472">Membrane</keyword>
<feature type="transmembrane region" description="Helical" evidence="2">
    <location>
        <begin position="142"/>
        <end position="159"/>
    </location>
</feature>
<protein>
    <submittedName>
        <fullName evidence="3">CbtA family protein</fullName>
    </submittedName>
</protein>
<organism evidence="3 4">
    <name type="scientific">Kitasatospora misakiensis</name>
    <dbReference type="NCBI Taxonomy" id="67330"/>
    <lineage>
        <taxon>Bacteria</taxon>
        <taxon>Bacillati</taxon>
        <taxon>Actinomycetota</taxon>
        <taxon>Actinomycetes</taxon>
        <taxon>Kitasatosporales</taxon>
        <taxon>Streptomycetaceae</taxon>
        <taxon>Kitasatospora</taxon>
    </lineage>
</organism>
<dbReference type="EMBL" id="JBHSOF010000012">
    <property type="protein sequence ID" value="MFC5663801.1"/>
    <property type="molecule type" value="Genomic_DNA"/>
</dbReference>
<keyword evidence="4" id="KW-1185">Reference proteome</keyword>
<dbReference type="InterPro" id="IPR012666">
    <property type="entry name" value="CbtA_put"/>
</dbReference>
<dbReference type="Pfam" id="PF09490">
    <property type="entry name" value="CbtA"/>
    <property type="match status" value="1"/>
</dbReference>
<dbReference type="RefSeq" id="WP_380225544.1">
    <property type="nucleotide sequence ID" value="NZ_JBHSOF010000012.1"/>
</dbReference>
<feature type="transmembrane region" description="Helical" evidence="2">
    <location>
        <begin position="9"/>
        <end position="29"/>
    </location>
</feature>
<dbReference type="Proteomes" id="UP001595975">
    <property type="component" value="Unassembled WGS sequence"/>
</dbReference>
<name>A0ABW0X027_9ACTN</name>
<feature type="transmembrane region" description="Helical" evidence="2">
    <location>
        <begin position="251"/>
        <end position="271"/>
    </location>
</feature>
<keyword evidence="2" id="KW-0812">Transmembrane</keyword>
<keyword evidence="2" id="KW-1133">Transmembrane helix</keyword>
<proteinExistence type="predicted"/>